<dbReference type="RefSeq" id="XP_025553896.1">
    <property type="nucleotide sequence ID" value="XM_025696213.1"/>
</dbReference>
<keyword evidence="3" id="KW-1185">Reference proteome</keyword>
<protein>
    <recommendedName>
        <fullName evidence="4">C6 finger domain protein</fullName>
    </recommendedName>
</protein>
<dbReference type="STRING" id="1450537.A0A395I3G1"/>
<organism evidence="2 3">
    <name type="scientific">Aspergillus homomorphus (strain CBS 101889)</name>
    <dbReference type="NCBI Taxonomy" id="1450537"/>
    <lineage>
        <taxon>Eukaryota</taxon>
        <taxon>Fungi</taxon>
        <taxon>Dikarya</taxon>
        <taxon>Ascomycota</taxon>
        <taxon>Pezizomycotina</taxon>
        <taxon>Eurotiomycetes</taxon>
        <taxon>Eurotiomycetidae</taxon>
        <taxon>Eurotiales</taxon>
        <taxon>Aspergillaceae</taxon>
        <taxon>Aspergillus</taxon>
        <taxon>Aspergillus subgen. Circumdati</taxon>
    </lineage>
</organism>
<reference evidence="2 3" key="1">
    <citation type="submission" date="2018-02" db="EMBL/GenBank/DDBJ databases">
        <title>The genomes of Aspergillus section Nigri reveals drivers in fungal speciation.</title>
        <authorList>
            <consortium name="DOE Joint Genome Institute"/>
            <person name="Vesth T.C."/>
            <person name="Nybo J."/>
            <person name="Theobald S."/>
            <person name="Brandl J."/>
            <person name="Frisvad J.C."/>
            <person name="Nielsen K.F."/>
            <person name="Lyhne E.K."/>
            <person name="Kogle M.E."/>
            <person name="Kuo A."/>
            <person name="Riley R."/>
            <person name="Clum A."/>
            <person name="Nolan M."/>
            <person name="Lipzen A."/>
            <person name="Salamov A."/>
            <person name="Henrissat B."/>
            <person name="Wiebenga A."/>
            <person name="De vries R.P."/>
            <person name="Grigoriev I.V."/>
            <person name="Mortensen U.H."/>
            <person name="Andersen M.R."/>
            <person name="Baker S.E."/>
        </authorList>
    </citation>
    <scope>NUCLEOTIDE SEQUENCE [LARGE SCALE GENOMIC DNA]</scope>
    <source>
        <strain evidence="2 3">CBS 101889</strain>
    </source>
</reference>
<dbReference type="PANTHER" id="PTHR38111:SF2">
    <property type="entry name" value="FINGER DOMAIN PROTEIN, PUTATIVE (AFU_ORTHOLOGUE AFUA_1G01560)-RELATED"/>
    <property type="match status" value="1"/>
</dbReference>
<proteinExistence type="predicted"/>
<feature type="region of interest" description="Disordered" evidence="1">
    <location>
        <begin position="107"/>
        <end position="147"/>
    </location>
</feature>
<accession>A0A395I3G1</accession>
<evidence type="ECO:0008006" key="4">
    <source>
        <dbReference type="Google" id="ProtNLM"/>
    </source>
</evidence>
<dbReference type="VEuPathDB" id="FungiDB:BO97DRAFT_412049"/>
<evidence type="ECO:0000313" key="2">
    <source>
        <dbReference type="EMBL" id="RAL14742.1"/>
    </source>
</evidence>
<evidence type="ECO:0000313" key="3">
    <source>
        <dbReference type="Proteomes" id="UP000248961"/>
    </source>
</evidence>
<dbReference type="AlphaFoldDB" id="A0A395I3G1"/>
<name>A0A395I3G1_ASPHC</name>
<dbReference type="OrthoDB" id="4491390at2759"/>
<dbReference type="InterPro" id="IPR053178">
    <property type="entry name" value="Osmoadaptation_assoc"/>
</dbReference>
<dbReference type="PANTHER" id="PTHR38111">
    <property type="entry name" value="ZN(2)-C6 FUNGAL-TYPE DOMAIN-CONTAINING PROTEIN-RELATED"/>
    <property type="match status" value="1"/>
</dbReference>
<evidence type="ECO:0000256" key="1">
    <source>
        <dbReference type="SAM" id="MobiDB-lite"/>
    </source>
</evidence>
<gene>
    <name evidence="2" type="ORF">BO97DRAFT_412049</name>
</gene>
<dbReference type="GeneID" id="37200502"/>
<dbReference type="EMBL" id="KZ824273">
    <property type="protein sequence ID" value="RAL14742.1"/>
    <property type="molecule type" value="Genomic_DNA"/>
</dbReference>
<dbReference type="Proteomes" id="UP000248961">
    <property type="component" value="Unassembled WGS sequence"/>
</dbReference>
<sequence length="644" mass="72938">MVLSLLRAGRYEPHSLSQVPLQRLSWTPNHWPRFRRNASNGPSIPVYLVINAKSRSCCLRGLPEECTFPRSAEEQTYISQSEYISQLEERCRSLERQLARLQGVQPSVIQDDNPLRDNVYGSPHREDGEGQGSVQDHSDGIDDSDEIPLPMECSAGAAVLDIFIERLIDDCCPLGKPETGLKLFILRDASLMRGQSELLQVAFENTALIFIGRTGGDRDIEMAGHRHNTYAIRLMRRALRRCSGKPVPLDVFVAAYIFIIREVGRQELNAPNPQLSLFQVLTGDSSALLKHLVGAAQLLQSRKPDEHRSGIAQAIFLDHRIYSIAGSILLRRPLFLLDSDWMTIPWGHQPKDMLHQLLDIGVQVPYYLFQTDKYRSELESGASDHEELRHGYSSPSAWAQALDNRLQRWYHESIVNYNHGAIQESPERLDTSFPIFSCHDPAGRIFTPPLLTYPDLLLTTVMCYYWALRITIAASSHLPTLLEQRYEWACNICRSLEAYIAKGPRCFIYRILYPVVVAYQVFERNSIERGFIDRLCRRLDEHYQVNVCWDLLAQAGEPIELPHEIVLSEVKLEGMVLIHDDAEMDCTVYNKDSPQLLADLHKSMALPIGRKSTPSAPGLLIIHPVANSYSDTNPDAMGKEDSAV</sequence>